<reference evidence="1 2" key="1">
    <citation type="submission" date="2017-09" db="EMBL/GenBank/DDBJ databases">
        <title>Depth-based differentiation of microbial function through sediment-hosted aquifers and enrichment of novel symbionts in the deep terrestrial subsurface.</title>
        <authorList>
            <person name="Probst A.J."/>
            <person name="Ladd B."/>
            <person name="Jarett J.K."/>
            <person name="Geller-Mcgrath D.E."/>
            <person name="Sieber C.M."/>
            <person name="Emerson J.B."/>
            <person name="Anantharaman K."/>
            <person name="Thomas B.C."/>
            <person name="Malmstrom R."/>
            <person name="Stieglmeier M."/>
            <person name="Klingl A."/>
            <person name="Woyke T."/>
            <person name="Ryan C.M."/>
            <person name="Banfield J.F."/>
        </authorList>
    </citation>
    <scope>NUCLEOTIDE SEQUENCE [LARGE SCALE GENOMIC DNA]</scope>
    <source>
        <strain evidence="1">CG23_combo_of_CG06-09_8_20_14_all_37_13</strain>
    </source>
</reference>
<name>A0A2G9YDG6_9BACT</name>
<dbReference type="Gene3D" id="3.40.50.450">
    <property type="match status" value="1"/>
</dbReference>
<evidence type="ECO:0000313" key="2">
    <source>
        <dbReference type="Proteomes" id="UP000231480"/>
    </source>
</evidence>
<feature type="non-terminal residue" evidence="1">
    <location>
        <position position="1"/>
    </location>
</feature>
<gene>
    <name evidence="1" type="ORF">COX44_01125</name>
</gene>
<organism evidence="1 2">
    <name type="scientific">Candidatus Portnoybacteria bacterium CG23_combo_of_CG06-09_8_20_14_all_37_13</name>
    <dbReference type="NCBI Taxonomy" id="1974819"/>
    <lineage>
        <taxon>Bacteria</taxon>
        <taxon>Candidatus Portnoyibacteriota</taxon>
    </lineage>
</organism>
<proteinExistence type="predicted"/>
<sequence length="173" mass="20403">KRKTKTHDNIISFVQRLSHEAIFKLIDSQKKTKGSDDYDLVIADIEQASTALGCAIVMAANERKPVLCIYDEKLKNRADMLMPSQEKYLRYIAIKAYNAKNLEEIIRCFIEEKDEQMRDRFNFFVSSDISNYLNWVTFSRQQSRADFIRGLVRDQLKQDNQYKSYLNNKNNKK</sequence>
<dbReference type="AlphaFoldDB" id="A0A2G9YDG6"/>
<dbReference type="Proteomes" id="UP000231480">
    <property type="component" value="Unassembled WGS sequence"/>
</dbReference>
<protein>
    <submittedName>
        <fullName evidence="1">Uncharacterized protein</fullName>
    </submittedName>
</protein>
<dbReference type="EMBL" id="PCRH01000024">
    <property type="protein sequence ID" value="PIP17222.1"/>
    <property type="molecule type" value="Genomic_DNA"/>
</dbReference>
<evidence type="ECO:0000313" key="1">
    <source>
        <dbReference type="EMBL" id="PIP17222.1"/>
    </source>
</evidence>
<accession>A0A2G9YDG6</accession>
<comment type="caution">
    <text evidence="1">The sequence shown here is derived from an EMBL/GenBank/DDBJ whole genome shotgun (WGS) entry which is preliminary data.</text>
</comment>